<name>A0A914PYF8_9BILA</name>
<feature type="domain" description="PSP proline-rich" evidence="7">
    <location>
        <begin position="2"/>
        <end position="53"/>
    </location>
</feature>
<comment type="subcellular location">
    <subcellularLocation>
        <location evidence="1">Nucleus</location>
    </subcellularLocation>
</comment>
<dbReference type="InterPro" id="IPR052115">
    <property type="entry name" value="NEXT_complex_subunit_ZCCHC8"/>
</dbReference>
<evidence type="ECO:0000256" key="2">
    <source>
        <dbReference type="ARBA" id="ARBA00022723"/>
    </source>
</evidence>
<dbReference type="PANTHER" id="PTHR13316:SF0">
    <property type="entry name" value="ZINC FINGER CCHC DOMAIN-CONTAINING PROTEIN 8"/>
    <property type="match status" value="1"/>
</dbReference>
<keyword evidence="2" id="KW-0479">Metal-binding</keyword>
<feature type="region of interest" description="Disordered" evidence="6">
    <location>
        <begin position="129"/>
        <end position="174"/>
    </location>
</feature>
<dbReference type="Proteomes" id="UP000887578">
    <property type="component" value="Unplaced"/>
</dbReference>
<proteinExistence type="predicted"/>
<dbReference type="GO" id="GO:0071013">
    <property type="term" value="C:catalytic step 2 spliceosome"/>
    <property type="evidence" value="ECO:0007669"/>
    <property type="project" value="TreeGrafter"/>
</dbReference>
<evidence type="ECO:0000256" key="5">
    <source>
        <dbReference type="ARBA" id="ARBA00023242"/>
    </source>
</evidence>
<keyword evidence="8" id="KW-1185">Reference proteome</keyword>
<dbReference type="AlphaFoldDB" id="A0A914PYF8"/>
<protein>
    <submittedName>
        <fullName evidence="9">PSP proline-rich domain-containing protein</fullName>
    </submittedName>
</protein>
<organism evidence="8 9">
    <name type="scientific">Panagrolaimus davidi</name>
    <dbReference type="NCBI Taxonomy" id="227884"/>
    <lineage>
        <taxon>Eukaryota</taxon>
        <taxon>Metazoa</taxon>
        <taxon>Ecdysozoa</taxon>
        <taxon>Nematoda</taxon>
        <taxon>Chromadorea</taxon>
        <taxon>Rhabditida</taxon>
        <taxon>Tylenchina</taxon>
        <taxon>Panagrolaimomorpha</taxon>
        <taxon>Panagrolaimoidea</taxon>
        <taxon>Panagrolaimidae</taxon>
        <taxon>Panagrolaimus</taxon>
    </lineage>
</organism>
<evidence type="ECO:0000256" key="1">
    <source>
        <dbReference type="ARBA" id="ARBA00004123"/>
    </source>
</evidence>
<dbReference type="Pfam" id="PF04046">
    <property type="entry name" value="PSP"/>
    <property type="match status" value="1"/>
</dbReference>
<keyword evidence="3" id="KW-0863">Zinc-finger</keyword>
<accession>A0A914PYF8</accession>
<evidence type="ECO:0000256" key="4">
    <source>
        <dbReference type="ARBA" id="ARBA00022833"/>
    </source>
</evidence>
<sequence length="189" mass="22846">MPGKLSEEVLNELNLYEDEYPQWILRMREMGPFEGYPPGYLKRFKPSEKRLSFYCDDQNLTNEVVKAEIKLDADKIVYYIGFILIDRHSEAERRCNMNVGSDEQWKKWNKVSYANEFERFLKESIKKDKFNESRKRQHPSDNQAQYSSKKEIRKEAKKEKRAAEKKAEKERKQWITYEQEEAKQKLMKN</sequence>
<reference evidence="9" key="1">
    <citation type="submission" date="2022-11" db="UniProtKB">
        <authorList>
            <consortium name="WormBaseParasite"/>
        </authorList>
    </citation>
    <scope>IDENTIFICATION</scope>
</reference>
<dbReference type="GO" id="GO:0008270">
    <property type="term" value="F:zinc ion binding"/>
    <property type="evidence" value="ECO:0007669"/>
    <property type="project" value="UniProtKB-KW"/>
</dbReference>
<dbReference type="PANTHER" id="PTHR13316">
    <property type="entry name" value="ZINC FINGER, CCHC DOMAIN CONTAINING 8"/>
    <property type="match status" value="1"/>
</dbReference>
<evidence type="ECO:0000256" key="6">
    <source>
        <dbReference type="SAM" id="MobiDB-lite"/>
    </source>
</evidence>
<dbReference type="SMART" id="SM00581">
    <property type="entry name" value="PSP"/>
    <property type="match status" value="1"/>
</dbReference>
<evidence type="ECO:0000256" key="3">
    <source>
        <dbReference type="ARBA" id="ARBA00022771"/>
    </source>
</evidence>
<keyword evidence="5" id="KW-0539">Nucleus</keyword>
<evidence type="ECO:0000313" key="9">
    <source>
        <dbReference type="WBParaSite" id="PDA_v2.g19891.t1"/>
    </source>
</evidence>
<keyword evidence="4" id="KW-0862">Zinc</keyword>
<dbReference type="InterPro" id="IPR006568">
    <property type="entry name" value="PSP_pro-rich"/>
</dbReference>
<dbReference type="GO" id="GO:0003723">
    <property type="term" value="F:RNA binding"/>
    <property type="evidence" value="ECO:0007669"/>
    <property type="project" value="TreeGrafter"/>
</dbReference>
<evidence type="ECO:0000259" key="7">
    <source>
        <dbReference type="SMART" id="SM00581"/>
    </source>
</evidence>
<dbReference type="WBParaSite" id="PDA_v2.g19891.t1">
    <property type="protein sequence ID" value="PDA_v2.g19891.t1"/>
    <property type="gene ID" value="PDA_v2.g19891"/>
</dbReference>
<feature type="compositionally biased region" description="Basic and acidic residues" evidence="6">
    <location>
        <begin position="148"/>
        <end position="173"/>
    </location>
</feature>
<evidence type="ECO:0000313" key="8">
    <source>
        <dbReference type="Proteomes" id="UP000887578"/>
    </source>
</evidence>